<gene>
    <name evidence="2" type="ORF">CDCA_CDCA10G2966</name>
</gene>
<keyword evidence="3" id="KW-1185">Reference proteome</keyword>
<reference evidence="2 3" key="1">
    <citation type="submission" date="2022-07" db="EMBL/GenBank/DDBJ databases">
        <title>Genome-wide signatures of adaptation to extreme environments.</title>
        <authorList>
            <person name="Cho C.H."/>
            <person name="Yoon H.S."/>
        </authorList>
    </citation>
    <scope>NUCLEOTIDE SEQUENCE [LARGE SCALE GENOMIC DNA]</scope>
    <source>
        <strain evidence="2 3">DBV 063 E5</strain>
    </source>
</reference>
<evidence type="ECO:0000313" key="2">
    <source>
        <dbReference type="EMBL" id="KAK4536941.1"/>
    </source>
</evidence>
<feature type="region of interest" description="Disordered" evidence="1">
    <location>
        <begin position="1"/>
        <end position="33"/>
    </location>
</feature>
<comment type="caution">
    <text evidence="2">The sequence shown here is derived from an EMBL/GenBank/DDBJ whole genome shotgun (WGS) entry which is preliminary data.</text>
</comment>
<sequence length="259" mass="28913">MQRDAYNGSRCDDQNNNDEAPWPAHCRRPPPTEKSCVTALMTEVQRTMQNVSQRLTAPTETAGKRSEVDDEITRAAGERQRYRRPAAEEEDAVESAQVKRRKLRALWTVAESATTAHYEAFVLRNGRSGDTSLRPSATSAATDNADSRPEDALHPPPRLPQVPLPVHAAPRAHVPWFRREQTVRRIWKHLGAVCVRTTEGEALFQRHGASVSEKLEARLFACSVDGPMYAIATSHLLRRIRRLEEVPATPSALLKALAS</sequence>
<protein>
    <submittedName>
        <fullName evidence="2">Uncharacterized protein</fullName>
    </submittedName>
</protein>
<dbReference type="EMBL" id="JANCYW010000010">
    <property type="protein sequence ID" value="KAK4536941.1"/>
    <property type="molecule type" value="Genomic_DNA"/>
</dbReference>
<dbReference type="Proteomes" id="UP001301350">
    <property type="component" value="Unassembled WGS sequence"/>
</dbReference>
<dbReference type="AlphaFoldDB" id="A0AAV9IXT9"/>
<evidence type="ECO:0000256" key="1">
    <source>
        <dbReference type="SAM" id="MobiDB-lite"/>
    </source>
</evidence>
<name>A0AAV9IXT9_CYACA</name>
<evidence type="ECO:0000313" key="3">
    <source>
        <dbReference type="Proteomes" id="UP001301350"/>
    </source>
</evidence>
<organism evidence="2 3">
    <name type="scientific">Cyanidium caldarium</name>
    <name type="common">Red alga</name>
    <dbReference type="NCBI Taxonomy" id="2771"/>
    <lineage>
        <taxon>Eukaryota</taxon>
        <taxon>Rhodophyta</taxon>
        <taxon>Bangiophyceae</taxon>
        <taxon>Cyanidiales</taxon>
        <taxon>Cyanidiaceae</taxon>
        <taxon>Cyanidium</taxon>
    </lineage>
</organism>
<feature type="compositionally biased region" description="Polar residues" evidence="1">
    <location>
        <begin position="50"/>
        <end position="59"/>
    </location>
</feature>
<feature type="compositionally biased region" description="Basic and acidic residues" evidence="1">
    <location>
        <begin position="62"/>
        <end position="80"/>
    </location>
</feature>
<proteinExistence type="predicted"/>
<feature type="region of interest" description="Disordered" evidence="1">
    <location>
        <begin position="50"/>
        <end position="97"/>
    </location>
</feature>
<accession>A0AAV9IXT9</accession>
<feature type="compositionally biased region" description="Pro residues" evidence="1">
    <location>
        <begin position="154"/>
        <end position="163"/>
    </location>
</feature>
<feature type="region of interest" description="Disordered" evidence="1">
    <location>
        <begin position="127"/>
        <end position="164"/>
    </location>
</feature>